<dbReference type="OrthoDB" id="9795789at2"/>
<keyword evidence="2" id="KW-0808">Transferase</keyword>
<evidence type="ECO:0000256" key="2">
    <source>
        <dbReference type="ARBA" id="ARBA00022679"/>
    </source>
</evidence>
<dbReference type="PANTHER" id="PTHR43085">
    <property type="entry name" value="HEXOKINASE FAMILY MEMBER"/>
    <property type="match status" value="1"/>
</dbReference>
<dbReference type="InterPro" id="IPR029056">
    <property type="entry name" value="Ribokinase-like"/>
</dbReference>
<dbReference type="EMBL" id="FXBM01000001">
    <property type="protein sequence ID" value="SMH27809.1"/>
    <property type="molecule type" value="Genomic_DNA"/>
</dbReference>
<evidence type="ECO:0000256" key="3">
    <source>
        <dbReference type="ARBA" id="ARBA00022741"/>
    </source>
</evidence>
<evidence type="ECO:0000256" key="1">
    <source>
        <dbReference type="ARBA" id="ARBA00010688"/>
    </source>
</evidence>
<dbReference type="PANTHER" id="PTHR43085:SF1">
    <property type="entry name" value="PSEUDOURIDINE KINASE-RELATED"/>
    <property type="match status" value="1"/>
</dbReference>
<reference evidence="8" key="1">
    <citation type="submission" date="2017-04" db="EMBL/GenBank/DDBJ databases">
        <authorList>
            <person name="Varghese N."/>
            <person name="Submissions S."/>
        </authorList>
    </citation>
    <scope>NUCLEOTIDE SEQUENCE [LARGE SCALE GENOMIC DNA]</scope>
    <source>
        <strain evidence="8">VKM Ac-2121</strain>
    </source>
</reference>
<dbReference type="Gene3D" id="3.40.1190.20">
    <property type="match status" value="1"/>
</dbReference>
<evidence type="ECO:0000313" key="7">
    <source>
        <dbReference type="EMBL" id="SMH27809.1"/>
    </source>
</evidence>
<dbReference type="SUPFAM" id="SSF53613">
    <property type="entry name" value="Ribokinase-like"/>
    <property type="match status" value="1"/>
</dbReference>
<feature type="domain" description="Carbohydrate kinase PfkB" evidence="6">
    <location>
        <begin position="33"/>
        <end position="289"/>
    </location>
</feature>
<evidence type="ECO:0000256" key="4">
    <source>
        <dbReference type="ARBA" id="ARBA00022777"/>
    </source>
</evidence>
<dbReference type="Pfam" id="PF00294">
    <property type="entry name" value="PfkB"/>
    <property type="match status" value="1"/>
</dbReference>
<dbReference type="AlphaFoldDB" id="A0A1X7MSJ6"/>
<evidence type="ECO:0000256" key="5">
    <source>
        <dbReference type="ARBA" id="ARBA00022840"/>
    </source>
</evidence>
<dbReference type="Proteomes" id="UP000193711">
    <property type="component" value="Unassembled WGS sequence"/>
</dbReference>
<dbReference type="GO" id="GO:0016301">
    <property type="term" value="F:kinase activity"/>
    <property type="evidence" value="ECO:0007669"/>
    <property type="project" value="UniProtKB-KW"/>
</dbReference>
<comment type="similarity">
    <text evidence="1">Belongs to the carbohydrate kinase PfkB family.</text>
</comment>
<organism evidence="7 8">
    <name type="scientific">Rathayibacter oskolensis</name>
    <dbReference type="NCBI Taxonomy" id="1891671"/>
    <lineage>
        <taxon>Bacteria</taxon>
        <taxon>Bacillati</taxon>
        <taxon>Actinomycetota</taxon>
        <taxon>Actinomycetes</taxon>
        <taxon>Micrococcales</taxon>
        <taxon>Microbacteriaceae</taxon>
        <taxon>Rathayibacter</taxon>
    </lineage>
</organism>
<evidence type="ECO:0000313" key="8">
    <source>
        <dbReference type="Proteomes" id="UP000193711"/>
    </source>
</evidence>
<keyword evidence="8" id="KW-1185">Reference proteome</keyword>
<keyword evidence="5" id="KW-0067">ATP-binding</keyword>
<sequence length="303" mass="30341">MSAESLSSSSARVLVLGDVLIDEMRDRAGSLDVPGGSALNVAVGLAVLGTPSLLVGMVADDAAGRLLRDHLLAHGVPLLATPAPRGTGRAVSDRTDAEPRYSFSDASRSRTLVPTDELRAAAARADLIVVSGFPFDDPAEAAMLSDLVPAATGLAIDANPRPGLLRDPSAFAEALLALSARADLVKLGAEDADLVFGTGLAEATDRILATGARAVLETAGPLGAALVGRSTRTSAPVADAPGAVVDTMGAGDATFATVVAAMAEGAVDPGAVLTRAMTVAAATIRSPGGLLRLPGPTRAQEVS</sequence>
<evidence type="ECO:0000259" key="6">
    <source>
        <dbReference type="Pfam" id="PF00294"/>
    </source>
</evidence>
<protein>
    <submittedName>
        <fullName evidence="7">Fructokinase</fullName>
    </submittedName>
</protein>
<name>A0A1X7MSJ6_9MICO</name>
<keyword evidence="3" id="KW-0547">Nucleotide-binding</keyword>
<dbReference type="STRING" id="1891671.SAMN06295885_0051"/>
<keyword evidence="4 7" id="KW-0418">Kinase</keyword>
<dbReference type="InterPro" id="IPR050306">
    <property type="entry name" value="PfkB_Carbo_kinase"/>
</dbReference>
<gene>
    <name evidence="7" type="ORF">SAMN06295885_0051</name>
</gene>
<accession>A0A1X7MSJ6</accession>
<dbReference type="InterPro" id="IPR011611">
    <property type="entry name" value="PfkB_dom"/>
</dbReference>
<dbReference type="RefSeq" id="WP_085474626.1">
    <property type="nucleotide sequence ID" value="NZ_FXBM01000001.1"/>
</dbReference>
<proteinExistence type="inferred from homology"/>
<dbReference type="GO" id="GO:0005524">
    <property type="term" value="F:ATP binding"/>
    <property type="evidence" value="ECO:0007669"/>
    <property type="project" value="UniProtKB-KW"/>
</dbReference>